<proteinExistence type="predicted"/>
<accession>A0A4R8QKA6</accession>
<dbReference type="GO" id="GO:0016757">
    <property type="term" value="F:glycosyltransferase activity"/>
    <property type="evidence" value="ECO:0007669"/>
    <property type="project" value="UniProtKB-ARBA"/>
</dbReference>
<sequence>MSKRSILLLTVVIGLLGGLIPLYQRTNEVERPPPISGKNNTVLFLVNVEHGLSNVHIATTFALLERHPEVTVHFCSWDRIEKKVERVSTYARSRTPQARPAIFHALPDSIPTMSEASLRPPLELMAPPGIAGLETLTSDMQNLMAPWTAEDHLALVGGLKTLIADVDPAVVVLDMFLRPALDATRNMNRLHAILTPKVLADCFSGFQPWLKGFWKYPALGSGHFFPVPWRDIPSNVYQSAKFAYSVLFVPALAEKRKFLAEHGVKDPINFFNIYQPGSAFISQDTPGASVPIEYTPANVTATGPIAISVATAEEQDPELAAWLARAPTILINLGSFLEFDGARAGQMAAALKVVLEKTGIQVLWKMLDPVFHERKDGDWKPFLQDFIDSDRVRVSSWLTVDPAALLETGHIVASVHHGGANCYHEAVMTGVPHIILPAWLDLYNYAARVEAIDIGIWGNRQTAPGFSVDELASAFLKLVDGGPDSISMRKNAEALAKSIKRPGRDVAADEIAKLAATGH</sequence>
<dbReference type="Proteomes" id="UP000295083">
    <property type="component" value="Unassembled WGS sequence"/>
</dbReference>
<organism evidence="2 3">
    <name type="scientific">Colletotrichum spinosum</name>
    <dbReference type="NCBI Taxonomy" id="1347390"/>
    <lineage>
        <taxon>Eukaryota</taxon>
        <taxon>Fungi</taxon>
        <taxon>Dikarya</taxon>
        <taxon>Ascomycota</taxon>
        <taxon>Pezizomycotina</taxon>
        <taxon>Sordariomycetes</taxon>
        <taxon>Hypocreomycetidae</taxon>
        <taxon>Glomerellales</taxon>
        <taxon>Glomerellaceae</taxon>
        <taxon>Colletotrichum</taxon>
        <taxon>Colletotrichum orbiculare species complex</taxon>
    </lineage>
</organism>
<dbReference type="PANTHER" id="PTHR48050">
    <property type="entry name" value="STEROL 3-BETA-GLUCOSYLTRANSFERASE"/>
    <property type="match status" value="1"/>
</dbReference>
<dbReference type="Pfam" id="PF06722">
    <property type="entry name" value="EryCIII-like_C"/>
    <property type="match status" value="1"/>
</dbReference>
<name>A0A4R8QKA6_9PEZI</name>
<comment type="caution">
    <text evidence="2">The sequence shown here is derived from an EMBL/GenBank/DDBJ whole genome shotgun (WGS) entry which is preliminary data.</text>
</comment>
<dbReference type="AlphaFoldDB" id="A0A4R8QKA6"/>
<dbReference type="SUPFAM" id="SSF53756">
    <property type="entry name" value="UDP-Glycosyltransferase/glycogen phosphorylase"/>
    <property type="match status" value="1"/>
</dbReference>
<feature type="domain" description="Erythromycin biosynthesis protein CIII-like C-terminal" evidence="1">
    <location>
        <begin position="390"/>
        <end position="485"/>
    </location>
</feature>
<dbReference type="Gene3D" id="3.40.50.2000">
    <property type="entry name" value="Glycogen Phosphorylase B"/>
    <property type="match status" value="2"/>
</dbReference>
<evidence type="ECO:0000313" key="3">
    <source>
        <dbReference type="Proteomes" id="UP000295083"/>
    </source>
</evidence>
<evidence type="ECO:0000259" key="1">
    <source>
        <dbReference type="Pfam" id="PF06722"/>
    </source>
</evidence>
<dbReference type="EMBL" id="QAPG01000010">
    <property type="protein sequence ID" value="TDZ39381.1"/>
    <property type="molecule type" value="Genomic_DNA"/>
</dbReference>
<keyword evidence="2" id="KW-0808">Transferase</keyword>
<evidence type="ECO:0000313" key="2">
    <source>
        <dbReference type="EMBL" id="TDZ39381.1"/>
    </source>
</evidence>
<dbReference type="InterPro" id="IPR010610">
    <property type="entry name" value="EryCIII-like_C"/>
</dbReference>
<protein>
    <submittedName>
        <fullName evidence="2">Glycosyltransferase sdnJ</fullName>
    </submittedName>
</protein>
<gene>
    <name evidence="2" type="primary">sdnJ-0</name>
    <name evidence="2" type="ORF">C8035_v003325</name>
</gene>
<reference evidence="2 3" key="1">
    <citation type="submission" date="2018-11" db="EMBL/GenBank/DDBJ databases">
        <title>Genome sequence and assembly of Colletotrichum spinosum.</title>
        <authorList>
            <person name="Gan P."/>
            <person name="Shirasu K."/>
        </authorList>
    </citation>
    <scope>NUCLEOTIDE SEQUENCE [LARGE SCALE GENOMIC DNA]</scope>
    <source>
        <strain evidence="2 3">CBS 515.97</strain>
    </source>
</reference>
<dbReference type="PANTHER" id="PTHR48050:SF13">
    <property type="entry name" value="STEROL 3-BETA-GLUCOSYLTRANSFERASE UGT80A2"/>
    <property type="match status" value="1"/>
</dbReference>
<keyword evidence="3" id="KW-1185">Reference proteome</keyword>
<dbReference type="InterPro" id="IPR050426">
    <property type="entry name" value="Glycosyltransferase_28"/>
</dbReference>